<gene>
    <name evidence="1" type="ORF">CH379_07125</name>
</gene>
<reference evidence="1" key="1">
    <citation type="submission" date="2017-07" db="EMBL/GenBank/DDBJ databases">
        <title>Leptospira spp. isolated from tropical soils.</title>
        <authorList>
            <person name="Thibeaux R."/>
            <person name="Iraola G."/>
            <person name="Ferres I."/>
            <person name="Bierque E."/>
            <person name="Girault D."/>
            <person name="Soupe-Gilbert M.-E."/>
            <person name="Picardeau M."/>
            <person name="Goarant C."/>
        </authorList>
    </citation>
    <scope>NUCLEOTIDE SEQUENCE [LARGE SCALE GENOMIC DNA]</scope>
    <source>
        <strain evidence="1">ATI7-C-A5</strain>
    </source>
</reference>
<organism evidence="1">
    <name type="scientific">Leptospira ellisii</name>
    <dbReference type="NCBI Taxonomy" id="2023197"/>
    <lineage>
        <taxon>Bacteria</taxon>
        <taxon>Pseudomonadati</taxon>
        <taxon>Spirochaetota</taxon>
        <taxon>Spirochaetia</taxon>
        <taxon>Leptospirales</taxon>
        <taxon>Leptospiraceae</taxon>
        <taxon>Leptospira</taxon>
    </lineage>
</organism>
<sequence>MSLRRPAAPPPEFGWWRRVRGRSPGSFSYHGIAVFAIENLFGFFCRNSYMRKISSRAPAV</sequence>
<dbReference type="AlphaFoldDB" id="A0A2N0BAK5"/>
<name>A0A2N0BAK5_9LEPT</name>
<protein>
    <submittedName>
        <fullName evidence="1">Uncharacterized protein</fullName>
    </submittedName>
</protein>
<proteinExistence type="predicted"/>
<accession>A0A2N0BKM8</accession>
<accession>A0A2N0BAK5</accession>
<evidence type="ECO:0000313" key="1">
    <source>
        <dbReference type="EMBL" id="PJZ93559.1"/>
    </source>
</evidence>
<comment type="caution">
    <text evidence="1">The sequence shown here is derived from an EMBL/GenBank/DDBJ whole genome shotgun (WGS) entry which is preliminary data.</text>
</comment>
<dbReference type="EMBL" id="NPEF01000055">
    <property type="protein sequence ID" value="PJZ93559.1"/>
    <property type="molecule type" value="Genomic_DNA"/>
</dbReference>